<dbReference type="EMBL" id="JAAIIJ010000031">
    <property type="protein sequence ID" value="NMN02800.1"/>
    <property type="molecule type" value="Genomic_DNA"/>
</dbReference>
<dbReference type="RefSeq" id="WP_172147105.1">
    <property type="nucleotide sequence ID" value="NZ_JAAIIJ010000031.1"/>
</dbReference>
<name>A0ABX1T0V6_9BIFI</name>
<dbReference type="EMBL" id="JAAIIJ010000031">
    <property type="protein sequence ID" value="NMN02803.1"/>
    <property type="molecule type" value="Genomic_DNA"/>
</dbReference>
<sequence>MSDATGFSDRDRELLAMVGMTEEQVLEDERMAESETIPDDLTGRVHYGLHLAQPEEQMINVSIRVPRSTLDELTETAKRYHISRSEYMRRKLAAHTV</sequence>
<dbReference type="Gene3D" id="1.10.1220.10">
    <property type="entry name" value="Met repressor-like"/>
    <property type="match status" value="1"/>
</dbReference>
<dbReference type="Proteomes" id="UP000553756">
    <property type="component" value="Unassembled WGS sequence"/>
</dbReference>
<dbReference type="InterPro" id="IPR002145">
    <property type="entry name" value="CopG"/>
</dbReference>
<gene>
    <name evidence="2" type="ORF">G1C94_1422</name>
    <name evidence="3" type="ORF">G1C94_1425</name>
</gene>
<evidence type="ECO:0000259" key="1">
    <source>
        <dbReference type="Pfam" id="PF01402"/>
    </source>
</evidence>
<dbReference type="Pfam" id="PF01402">
    <property type="entry name" value="RHH_1"/>
    <property type="match status" value="1"/>
</dbReference>
<evidence type="ECO:0000313" key="3">
    <source>
        <dbReference type="EMBL" id="NMN02803.1"/>
    </source>
</evidence>
<keyword evidence="4" id="KW-1185">Reference proteome</keyword>
<organism evidence="3 4">
    <name type="scientific">Bifidobacterium panos</name>
    <dbReference type="NCBI Taxonomy" id="2675321"/>
    <lineage>
        <taxon>Bacteria</taxon>
        <taxon>Bacillati</taxon>
        <taxon>Actinomycetota</taxon>
        <taxon>Actinomycetes</taxon>
        <taxon>Bifidobacteriales</taxon>
        <taxon>Bifidobacteriaceae</taxon>
        <taxon>Bifidobacterium</taxon>
    </lineage>
</organism>
<evidence type="ECO:0000313" key="4">
    <source>
        <dbReference type="Proteomes" id="UP000553756"/>
    </source>
</evidence>
<dbReference type="InterPro" id="IPR013321">
    <property type="entry name" value="Arc_rbn_hlx_hlx"/>
</dbReference>
<feature type="domain" description="Ribbon-helix-helix protein CopG" evidence="1">
    <location>
        <begin position="60"/>
        <end position="92"/>
    </location>
</feature>
<reference evidence="3 4" key="1">
    <citation type="submission" date="2020-02" db="EMBL/GenBank/DDBJ databases">
        <title>Characterization of phylogenetic diversity of novel bifidobacterial species isolated in Czech ZOOs.</title>
        <authorList>
            <person name="Lugli G.A."/>
            <person name="Vera N.B."/>
            <person name="Ventura M."/>
        </authorList>
    </citation>
    <scope>NUCLEOTIDE SEQUENCE [LARGE SCALE GENOMIC DNA]</scope>
    <source>
        <strain evidence="3 4">DSM 109963</strain>
    </source>
</reference>
<proteinExistence type="predicted"/>
<accession>A0ABX1T0V6</accession>
<protein>
    <submittedName>
        <fullName evidence="3">CopG-like</fullName>
    </submittedName>
</protein>
<evidence type="ECO:0000313" key="2">
    <source>
        <dbReference type="EMBL" id="NMN02800.1"/>
    </source>
</evidence>
<comment type="caution">
    <text evidence="3">The sequence shown here is derived from an EMBL/GenBank/DDBJ whole genome shotgun (WGS) entry which is preliminary data.</text>
</comment>